<dbReference type="InterPro" id="IPR029063">
    <property type="entry name" value="SAM-dependent_MTases_sf"/>
</dbReference>
<dbReference type="GO" id="GO:0005737">
    <property type="term" value="C:cytoplasm"/>
    <property type="evidence" value="ECO:0007669"/>
    <property type="project" value="TreeGrafter"/>
</dbReference>
<evidence type="ECO:0000256" key="6">
    <source>
        <dbReference type="ARBA" id="ARBA00022694"/>
    </source>
</evidence>
<evidence type="ECO:0000313" key="11">
    <source>
        <dbReference type="EMBL" id="RVT87928.1"/>
    </source>
</evidence>
<dbReference type="EMBL" id="SACM01000001">
    <property type="protein sequence ID" value="RVT87928.1"/>
    <property type="molecule type" value="Genomic_DNA"/>
</dbReference>
<dbReference type="Gene3D" id="3.40.50.150">
    <property type="entry name" value="Vaccinia Virus protein VP39"/>
    <property type="match status" value="1"/>
</dbReference>
<evidence type="ECO:0000256" key="4">
    <source>
        <dbReference type="ARBA" id="ARBA00022679"/>
    </source>
</evidence>
<evidence type="ECO:0000256" key="5">
    <source>
        <dbReference type="ARBA" id="ARBA00022691"/>
    </source>
</evidence>
<keyword evidence="5" id="KW-0949">S-adenosyl-L-methionine</keyword>
<evidence type="ECO:0000256" key="8">
    <source>
        <dbReference type="ARBA" id="ARBA00023002"/>
    </source>
</evidence>
<comment type="caution">
    <text evidence="11">The sequence shown here is derived from an EMBL/GenBank/DDBJ whole genome shotgun (WGS) entry which is preliminary data.</text>
</comment>
<evidence type="ECO:0000259" key="10">
    <source>
        <dbReference type="Pfam" id="PF01266"/>
    </source>
</evidence>
<keyword evidence="12" id="KW-1185">Reference proteome</keyword>
<dbReference type="GO" id="GO:0016645">
    <property type="term" value="F:oxidoreductase activity, acting on the CH-NH group of donors"/>
    <property type="evidence" value="ECO:0007669"/>
    <property type="project" value="InterPro"/>
</dbReference>
<keyword evidence="8" id="KW-0560">Oxidoreductase</keyword>
<dbReference type="Proteomes" id="UP000288587">
    <property type="component" value="Unassembled WGS sequence"/>
</dbReference>
<reference evidence="11 12" key="1">
    <citation type="submission" date="2019-01" db="EMBL/GenBank/DDBJ databases">
        <authorList>
            <person name="Chen W.-M."/>
        </authorList>
    </citation>
    <scope>NUCLEOTIDE SEQUENCE [LARGE SCALE GENOMIC DNA]</scope>
    <source>
        <strain evidence="11 12">CCP-18</strain>
    </source>
</reference>
<keyword evidence="6" id="KW-0819">tRNA processing</keyword>
<evidence type="ECO:0000256" key="2">
    <source>
        <dbReference type="ARBA" id="ARBA00022603"/>
    </source>
</evidence>
<dbReference type="AlphaFoldDB" id="A0A3S2VIB4"/>
<dbReference type="PANTHER" id="PTHR13847:SF283">
    <property type="entry name" value="TRNA 5-METHYLAMINOMETHYL-2-THIOURIDINE BIOSYNTHESIS BIFUNCTIONAL PROTEIN MNMC"/>
    <property type="match status" value="1"/>
</dbReference>
<organism evidence="11 12">
    <name type="scientific">Inhella crocodyli</name>
    <dbReference type="NCBI Taxonomy" id="2499851"/>
    <lineage>
        <taxon>Bacteria</taxon>
        <taxon>Pseudomonadati</taxon>
        <taxon>Pseudomonadota</taxon>
        <taxon>Betaproteobacteria</taxon>
        <taxon>Burkholderiales</taxon>
        <taxon>Sphaerotilaceae</taxon>
        <taxon>Inhella</taxon>
    </lineage>
</organism>
<evidence type="ECO:0000256" key="1">
    <source>
        <dbReference type="ARBA" id="ARBA00022490"/>
    </source>
</evidence>
<name>A0A3S2VIB4_9BURK</name>
<dbReference type="RefSeq" id="WP_127680593.1">
    <property type="nucleotide sequence ID" value="NZ_SACM01000001.1"/>
</dbReference>
<keyword evidence="9" id="KW-0511">Multifunctional enzyme</keyword>
<gene>
    <name evidence="11" type="ORF">EOD73_02610</name>
</gene>
<keyword evidence="4" id="KW-0808">Transferase</keyword>
<dbReference type="InterPro" id="IPR006076">
    <property type="entry name" value="FAD-dep_OxRdtase"/>
</dbReference>
<keyword evidence="1" id="KW-0963">Cytoplasm</keyword>
<evidence type="ECO:0000256" key="3">
    <source>
        <dbReference type="ARBA" id="ARBA00022630"/>
    </source>
</evidence>
<dbReference type="InterPro" id="IPR017610">
    <property type="entry name" value="tRNA_S-uridine_synth_MnmC_C"/>
</dbReference>
<dbReference type="InterPro" id="IPR036188">
    <property type="entry name" value="FAD/NAD-bd_sf"/>
</dbReference>
<dbReference type="GO" id="GO:0032259">
    <property type="term" value="P:methylation"/>
    <property type="evidence" value="ECO:0007669"/>
    <property type="project" value="UniProtKB-KW"/>
</dbReference>
<dbReference type="GO" id="GO:0008168">
    <property type="term" value="F:methyltransferase activity"/>
    <property type="evidence" value="ECO:0007669"/>
    <property type="project" value="UniProtKB-KW"/>
</dbReference>
<dbReference type="PANTHER" id="PTHR13847">
    <property type="entry name" value="SARCOSINE DEHYDROGENASE-RELATED"/>
    <property type="match status" value="1"/>
</dbReference>
<sequence length="617" mass="65220">MRKPQLPTADLDWRDPQRPYSRTRQRAMASGEAAWTRARTQVLDGLDLPRAWAGRRRYTLLLVGCELGHALACAWDTWRADPAAPARLDLLAVDDAPVARHDLQREFGEYHALAQAWPVLTPGWHRARLAGGGAHLTLAWGDLADTLPDWWAEVDGIVLDAEAPLPERAWTALARMAAPGARCAGAEVHRVAAQAHGFVPDGPATWAHRPRHRPSPPPGRIALAPTARTALVVGAGLAGAACAQALQREGLAVTVLEAGPTVAHGASGNPGGLFHGTLHPDDGPHARWNRAAALHLRQLLSSTPLPWRLDGLLRLVPESRPEDLVAQLTALALPADYVEALAPDAASTRSGLPLASPAWHYPGGGALAPADLVQQWLQSVDLRLNTPIDQCLPTDHGWAVLQAGRTLVQADLLVLAAGAALPRLLAPWDPGLAQLLTPQRGQVSWLDADTAARAARPQGPVAAGSYVLPLPDGRLVVGATAHDHDPEPALRPADHAANARAWQRLCGAPADLLPQQGRVAWRLLAPDRLPLVGGLVDPSAPSPVRATQASAWARRPGLVVCGAFGSRGITSSALAGELAAALALGLPVPVERGLVDALDPARFAVRALRRQPGVSKP</sequence>
<keyword evidence="3" id="KW-0285">Flavoprotein</keyword>
<dbReference type="GO" id="GO:0008033">
    <property type="term" value="P:tRNA processing"/>
    <property type="evidence" value="ECO:0007669"/>
    <property type="project" value="UniProtKB-KW"/>
</dbReference>
<accession>A0A3S2VIB4</accession>
<dbReference type="Gene3D" id="3.30.9.10">
    <property type="entry name" value="D-Amino Acid Oxidase, subunit A, domain 2"/>
    <property type="match status" value="1"/>
</dbReference>
<evidence type="ECO:0000256" key="7">
    <source>
        <dbReference type="ARBA" id="ARBA00022827"/>
    </source>
</evidence>
<keyword evidence="2" id="KW-0489">Methyltransferase</keyword>
<evidence type="ECO:0000256" key="9">
    <source>
        <dbReference type="ARBA" id="ARBA00023268"/>
    </source>
</evidence>
<dbReference type="NCBIfam" id="TIGR03197">
    <property type="entry name" value="MnmC_Cterm"/>
    <property type="match status" value="1"/>
</dbReference>
<dbReference type="SUPFAM" id="SSF54373">
    <property type="entry name" value="FAD-linked reductases, C-terminal domain"/>
    <property type="match status" value="1"/>
</dbReference>
<dbReference type="Gene3D" id="3.50.50.60">
    <property type="entry name" value="FAD/NAD(P)-binding domain"/>
    <property type="match status" value="1"/>
</dbReference>
<keyword evidence="7" id="KW-0274">FAD</keyword>
<protein>
    <submittedName>
        <fullName evidence="11">FAD-dependent oxidoreductase</fullName>
    </submittedName>
</protein>
<proteinExistence type="predicted"/>
<dbReference type="SUPFAM" id="SSF51905">
    <property type="entry name" value="FAD/NAD(P)-binding domain"/>
    <property type="match status" value="1"/>
</dbReference>
<dbReference type="Pfam" id="PF01266">
    <property type="entry name" value="DAO"/>
    <property type="match status" value="1"/>
</dbReference>
<evidence type="ECO:0000313" key="12">
    <source>
        <dbReference type="Proteomes" id="UP000288587"/>
    </source>
</evidence>
<dbReference type="OrthoDB" id="9786494at2"/>
<feature type="domain" description="FAD dependent oxidoreductase" evidence="10">
    <location>
        <begin position="231"/>
        <end position="582"/>
    </location>
</feature>